<keyword evidence="2" id="KW-0732">Signal</keyword>
<comment type="caution">
    <text evidence="3">The sequence shown here is derived from an EMBL/GenBank/DDBJ whole genome shotgun (WGS) entry which is preliminary data.</text>
</comment>
<accession>A0A397SNY4</accession>
<evidence type="ECO:0000313" key="3">
    <source>
        <dbReference type="EMBL" id="RIA87718.1"/>
    </source>
</evidence>
<reference evidence="3 4" key="1">
    <citation type="submission" date="2018-06" db="EMBL/GenBank/DDBJ databases">
        <title>Comparative genomics reveals the genomic features of Rhizophagus irregularis, R. cerebriforme, R. diaphanum and Gigaspora rosea, and their symbiotic lifestyle signature.</title>
        <authorList>
            <person name="Morin E."/>
            <person name="San Clemente H."/>
            <person name="Chen E.C.H."/>
            <person name="De La Providencia I."/>
            <person name="Hainaut M."/>
            <person name="Kuo A."/>
            <person name="Kohler A."/>
            <person name="Murat C."/>
            <person name="Tang N."/>
            <person name="Roy S."/>
            <person name="Loubradou J."/>
            <person name="Henrissat B."/>
            <person name="Grigoriev I.V."/>
            <person name="Corradi N."/>
            <person name="Roux C."/>
            <person name="Martin F.M."/>
        </authorList>
    </citation>
    <scope>NUCLEOTIDE SEQUENCE [LARGE SCALE GENOMIC DNA]</scope>
    <source>
        <strain evidence="3 4">DAOM 227022</strain>
    </source>
</reference>
<feature type="compositionally biased region" description="Low complexity" evidence="1">
    <location>
        <begin position="414"/>
        <end position="429"/>
    </location>
</feature>
<evidence type="ECO:0008006" key="5">
    <source>
        <dbReference type="Google" id="ProtNLM"/>
    </source>
</evidence>
<keyword evidence="4" id="KW-1185">Reference proteome</keyword>
<feature type="region of interest" description="Disordered" evidence="1">
    <location>
        <begin position="408"/>
        <end position="429"/>
    </location>
</feature>
<feature type="chain" id="PRO_5017209989" description="Sequence orphan" evidence="2">
    <location>
        <begin position="25"/>
        <end position="454"/>
    </location>
</feature>
<dbReference type="EMBL" id="QKYT01000296">
    <property type="protein sequence ID" value="RIA87718.1"/>
    <property type="molecule type" value="Genomic_DNA"/>
</dbReference>
<gene>
    <name evidence="3" type="ORF">C1645_776596</name>
</gene>
<feature type="signal peptide" evidence="2">
    <location>
        <begin position="1"/>
        <end position="24"/>
    </location>
</feature>
<sequence length="454" mass="50203">MKILSRISFIILIGLICLTQTTLSAKCITYKRPIFRYEKEVIDCPIVSSNDKRQTQATPDNMFVVNFNCSVADKVLCNKVQNVFVTAGKFITATINLKSVVSVDAKFLDFCANFGECDTQAIILGAAGPARFIPFQDNDKVRLLPQALYKQLNLPQHPQFGPNEIMATFNSNMTYWFEGDPLPMLRRQADLLYVVLHELVHGLGFVNSWNDEFGLQVLTPMLGQIVEDNPIGGLPPTPKTLFLETIFDKNLVILPDGVPLTTVTDQLNQFQFTPTTSEQDFISSQQFQIAKGIYNDGITSDKIGFVLTPGIPKNVPLTQDQIQNNVLILETSLNPFMPSSSIGHSDFRTYLNSGDFLMLFTYPPGKTLGEMLDRSNTTSTTGPIGPRLRTLLGIIGYDIKQDYTPPTTLSTIQSNDNTTNSSDNNNAKPLSSSSIVSSNLVLSLVCILSVISFI</sequence>
<evidence type="ECO:0000256" key="1">
    <source>
        <dbReference type="SAM" id="MobiDB-lite"/>
    </source>
</evidence>
<evidence type="ECO:0000313" key="4">
    <source>
        <dbReference type="Proteomes" id="UP000265703"/>
    </source>
</evidence>
<organism evidence="3 4">
    <name type="scientific">Glomus cerebriforme</name>
    <dbReference type="NCBI Taxonomy" id="658196"/>
    <lineage>
        <taxon>Eukaryota</taxon>
        <taxon>Fungi</taxon>
        <taxon>Fungi incertae sedis</taxon>
        <taxon>Mucoromycota</taxon>
        <taxon>Glomeromycotina</taxon>
        <taxon>Glomeromycetes</taxon>
        <taxon>Glomerales</taxon>
        <taxon>Glomeraceae</taxon>
        <taxon>Glomus</taxon>
    </lineage>
</organism>
<dbReference type="OrthoDB" id="73465at2759"/>
<dbReference type="Proteomes" id="UP000265703">
    <property type="component" value="Unassembled WGS sequence"/>
</dbReference>
<evidence type="ECO:0000256" key="2">
    <source>
        <dbReference type="SAM" id="SignalP"/>
    </source>
</evidence>
<dbReference type="STRING" id="658196.A0A397SNY4"/>
<dbReference type="AlphaFoldDB" id="A0A397SNY4"/>
<name>A0A397SNY4_9GLOM</name>
<protein>
    <recommendedName>
        <fullName evidence="5">Sequence orphan</fullName>
    </recommendedName>
</protein>
<proteinExistence type="predicted"/>